<protein>
    <recommendedName>
        <fullName evidence="3">Proteasome alpha-type subunits domain-containing protein</fullName>
    </recommendedName>
</protein>
<dbReference type="AlphaFoldDB" id="A0A5D2YMI3"/>
<dbReference type="Proteomes" id="UP000323597">
    <property type="component" value="Chromosome A07"/>
</dbReference>
<evidence type="ECO:0000313" key="1">
    <source>
        <dbReference type="EMBL" id="TYJ27080.1"/>
    </source>
</evidence>
<keyword evidence="2" id="KW-1185">Reference proteome</keyword>
<organism evidence="1 2">
    <name type="scientific">Gossypium mustelinum</name>
    <name type="common">Cotton</name>
    <name type="synonym">Gossypium caicoense</name>
    <dbReference type="NCBI Taxonomy" id="34275"/>
    <lineage>
        <taxon>Eukaryota</taxon>
        <taxon>Viridiplantae</taxon>
        <taxon>Streptophyta</taxon>
        <taxon>Embryophyta</taxon>
        <taxon>Tracheophyta</taxon>
        <taxon>Spermatophyta</taxon>
        <taxon>Magnoliopsida</taxon>
        <taxon>eudicotyledons</taxon>
        <taxon>Gunneridae</taxon>
        <taxon>Pentapetalae</taxon>
        <taxon>rosids</taxon>
        <taxon>malvids</taxon>
        <taxon>Malvales</taxon>
        <taxon>Malvaceae</taxon>
        <taxon>Malvoideae</taxon>
        <taxon>Gossypium</taxon>
    </lineage>
</organism>
<feature type="non-terminal residue" evidence="1">
    <location>
        <position position="1"/>
    </location>
</feature>
<sequence length="94" mass="10473">ANGVVIATEKKLPSILVDETSVQKIQCLIPNIGVVYRFLFILQLSGKLGYFVLLVGDILDLISMHIALNCLKIKSAIIFVFRQCLEQVPVHVHL</sequence>
<evidence type="ECO:0000313" key="2">
    <source>
        <dbReference type="Proteomes" id="UP000323597"/>
    </source>
</evidence>
<dbReference type="EMBL" id="CM017642">
    <property type="protein sequence ID" value="TYJ27080.1"/>
    <property type="molecule type" value="Genomic_DNA"/>
</dbReference>
<proteinExistence type="predicted"/>
<evidence type="ECO:0008006" key="3">
    <source>
        <dbReference type="Google" id="ProtNLM"/>
    </source>
</evidence>
<reference evidence="1 2" key="1">
    <citation type="submission" date="2019-07" db="EMBL/GenBank/DDBJ databases">
        <title>WGS assembly of Gossypium mustelinum.</title>
        <authorList>
            <person name="Chen Z.J."/>
            <person name="Sreedasyam A."/>
            <person name="Ando A."/>
            <person name="Song Q."/>
            <person name="De L."/>
            <person name="Hulse-Kemp A."/>
            <person name="Ding M."/>
            <person name="Ye W."/>
            <person name="Kirkbride R."/>
            <person name="Jenkins J."/>
            <person name="Plott C."/>
            <person name="Lovell J."/>
            <person name="Lin Y.-M."/>
            <person name="Vaughn R."/>
            <person name="Liu B."/>
            <person name="Li W."/>
            <person name="Simpson S."/>
            <person name="Scheffler B."/>
            <person name="Saski C."/>
            <person name="Grover C."/>
            <person name="Hu G."/>
            <person name="Conover J."/>
            <person name="Carlson J."/>
            <person name="Shu S."/>
            <person name="Boston L."/>
            <person name="Williams M."/>
            <person name="Peterson D."/>
            <person name="Mcgee K."/>
            <person name="Jones D."/>
            <person name="Wendel J."/>
            <person name="Stelly D."/>
            <person name="Grimwood J."/>
            <person name="Schmutz J."/>
        </authorList>
    </citation>
    <scope>NUCLEOTIDE SEQUENCE [LARGE SCALE GENOMIC DNA]</scope>
    <source>
        <strain evidence="1">1408120.09</strain>
    </source>
</reference>
<gene>
    <name evidence="1" type="ORF">E1A91_A07G162700v1</name>
</gene>
<name>A0A5D2YMI3_GOSMU</name>
<accession>A0A5D2YMI3</accession>